<organism evidence="2 3">
    <name type="scientific">Halomonas cupida</name>
    <dbReference type="NCBI Taxonomy" id="44933"/>
    <lineage>
        <taxon>Bacteria</taxon>
        <taxon>Pseudomonadati</taxon>
        <taxon>Pseudomonadota</taxon>
        <taxon>Gammaproteobacteria</taxon>
        <taxon>Oceanospirillales</taxon>
        <taxon>Halomonadaceae</taxon>
        <taxon>Halomonas</taxon>
    </lineage>
</organism>
<dbReference type="EMBL" id="BJXU01000133">
    <property type="protein sequence ID" value="GEN25229.1"/>
    <property type="molecule type" value="Genomic_DNA"/>
</dbReference>
<sequence>MNLPLFLLVLAVCLLIFGSVLAVLMLSGTPRYRTEPEHLLSLFDRVLDDSLSEDEWNMIAHYPIRHDDYLDGVRRRANRLMDEHGRFARVGRGRSILDEEGATELKALREHLQAHTRLRAQRADHENSDRMR</sequence>
<evidence type="ECO:0000313" key="3">
    <source>
        <dbReference type="Proteomes" id="UP000184123"/>
    </source>
</evidence>
<evidence type="ECO:0000313" key="2">
    <source>
        <dbReference type="EMBL" id="SHM76018.1"/>
    </source>
</evidence>
<reference evidence="2 3" key="1">
    <citation type="submission" date="2016-11" db="EMBL/GenBank/DDBJ databases">
        <authorList>
            <person name="Jaros S."/>
            <person name="Januszkiewicz K."/>
            <person name="Wedrychowicz H."/>
        </authorList>
    </citation>
    <scope>NUCLEOTIDE SEQUENCE [LARGE SCALE GENOMIC DNA]</scope>
    <source>
        <strain evidence="2 3">DSM 4740</strain>
    </source>
</reference>
<dbReference type="STRING" id="44933.SAMN05660971_03810"/>
<dbReference type="Proteomes" id="UP000184123">
    <property type="component" value="Unassembled WGS sequence"/>
</dbReference>
<keyword evidence="4" id="KW-1185">Reference proteome</keyword>
<reference evidence="1 4" key="2">
    <citation type="submission" date="2019-07" db="EMBL/GenBank/DDBJ databases">
        <title>Whole genome shotgun sequence of Halomonas cupida NBRC 102219.</title>
        <authorList>
            <person name="Hosoyama A."/>
            <person name="Uohara A."/>
            <person name="Ohji S."/>
            <person name="Ichikawa N."/>
        </authorList>
    </citation>
    <scope>NUCLEOTIDE SEQUENCE [LARGE SCALE GENOMIC DNA]</scope>
    <source>
        <strain evidence="1 4">NBRC 102219</strain>
    </source>
</reference>
<gene>
    <name evidence="1" type="ORF">HCU01_31780</name>
    <name evidence="2" type="ORF">SAMN05660971_03810</name>
</gene>
<evidence type="ECO:0000313" key="1">
    <source>
        <dbReference type="EMBL" id="GEN25229.1"/>
    </source>
</evidence>
<dbReference type="EMBL" id="FRCA01000012">
    <property type="protein sequence ID" value="SHM76018.1"/>
    <property type="molecule type" value="Genomic_DNA"/>
</dbReference>
<evidence type="ECO:0000313" key="4">
    <source>
        <dbReference type="Proteomes" id="UP000321726"/>
    </source>
</evidence>
<dbReference type="RefSeq" id="WP_073436788.1">
    <property type="nucleotide sequence ID" value="NZ_BJXU01000133.1"/>
</dbReference>
<name>A0A1M7LDP3_9GAMM</name>
<dbReference type="AlphaFoldDB" id="A0A1M7LDP3"/>
<accession>A0A1M7LDP3</accession>
<dbReference type="OrthoDB" id="6120993at2"/>
<protein>
    <submittedName>
        <fullName evidence="2">Uncharacterized protein</fullName>
    </submittedName>
</protein>
<proteinExistence type="predicted"/>
<dbReference type="Proteomes" id="UP000321726">
    <property type="component" value="Unassembled WGS sequence"/>
</dbReference>